<evidence type="ECO:0000259" key="4">
    <source>
        <dbReference type="Pfam" id="PF01464"/>
    </source>
</evidence>
<dbReference type="EC" id="4.2.2.-" evidence="5"/>
<dbReference type="Proteomes" id="UP000060487">
    <property type="component" value="Unassembled WGS sequence"/>
</dbReference>
<keyword evidence="6" id="KW-1185">Reference proteome</keyword>
<keyword evidence="2 3" id="KW-0732">Signal</keyword>
<organism evidence="5 6">
    <name type="scientific">Candidatus Magnetominusculus xianensis</name>
    <dbReference type="NCBI Taxonomy" id="1748249"/>
    <lineage>
        <taxon>Bacteria</taxon>
        <taxon>Pseudomonadati</taxon>
        <taxon>Nitrospirota</taxon>
        <taxon>Nitrospiria</taxon>
        <taxon>Nitrospirales</taxon>
        <taxon>Nitrospiraceae</taxon>
        <taxon>Candidatus Magnetominusculus</taxon>
    </lineage>
</organism>
<comment type="caution">
    <text evidence="5">The sequence shown here is derived from an EMBL/GenBank/DDBJ whole genome shotgun (WGS) entry which is preliminary data.</text>
</comment>
<dbReference type="Gene3D" id="1.10.530.10">
    <property type="match status" value="1"/>
</dbReference>
<dbReference type="InterPro" id="IPR008258">
    <property type="entry name" value="Transglycosylase_SLT_dom_1"/>
</dbReference>
<protein>
    <submittedName>
        <fullName evidence="5">Lytic transglycosylase</fullName>
        <ecNumber evidence="5">4.2.2.-</ecNumber>
    </submittedName>
</protein>
<gene>
    <name evidence="5" type="ORF">ASN18_0787</name>
</gene>
<evidence type="ECO:0000256" key="3">
    <source>
        <dbReference type="SAM" id="SignalP"/>
    </source>
</evidence>
<reference evidence="5 6" key="1">
    <citation type="submission" date="2015-11" db="EMBL/GenBank/DDBJ databases">
        <authorList>
            <person name="Lin W."/>
        </authorList>
    </citation>
    <scope>NUCLEOTIDE SEQUENCE [LARGE SCALE GENOMIC DNA]</scope>
    <source>
        <strain evidence="5 6">HCH-1</strain>
    </source>
</reference>
<dbReference type="SUPFAM" id="SSF48435">
    <property type="entry name" value="Bacterial muramidases"/>
    <property type="match status" value="1"/>
</dbReference>
<dbReference type="CDD" id="cd13401">
    <property type="entry name" value="Slt70-like"/>
    <property type="match status" value="1"/>
</dbReference>
<dbReference type="SUPFAM" id="SSF48452">
    <property type="entry name" value="TPR-like"/>
    <property type="match status" value="1"/>
</dbReference>
<dbReference type="Pfam" id="PF13174">
    <property type="entry name" value="TPR_6"/>
    <property type="match status" value="2"/>
</dbReference>
<feature type="signal peptide" evidence="3">
    <location>
        <begin position="1"/>
        <end position="25"/>
    </location>
</feature>
<dbReference type="EMBL" id="LNQR01000030">
    <property type="protein sequence ID" value="KWT91669.1"/>
    <property type="molecule type" value="Genomic_DNA"/>
</dbReference>
<dbReference type="PANTHER" id="PTHR37423">
    <property type="entry name" value="SOLUBLE LYTIC MUREIN TRANSGLYCOSYLASE-RELATED"/>
    <property type="match status" value="1"/>
</dbReference>
<dbReference type="InterPro" id="IPR019734">
    <property type="entry name" value="TPR_rpt"/>
</dbReference>
<dbReference type="GO" id="GO:0016829">
    <property type="term" value="F:lyase activity"/>
    <property type="evidence" value="ECO:0007669"/>
    <property type="project" value="UniProtKB-KW"/>
</dbReference>
<comment type="similarity">
    <text evidence="1">Belongs to the transglycosylase Slt family.</text>
</comment>
<evidence type="ECO:0000313" key="6">
    <source>
        <dbReference type="Proteomes" id="UP000060487"/>
    </source>
</evidence>
<dbReference type="PANTHER" id="PTHR37423:SF2">
    <property type="entry name" value="MEMBRANE-BOUND LYTIC MUREIN TRANSGLYCOSYLASE C"/>
    <property type="match status" value="1"/>
</dbReference>
<feature type="domain" description="Transglycosylase SLT" evidence="4">
    <location>
        <begin position="482"/>
        <end position="594"/>
    </location>
</feature>
<feature type="chain" id="PRO_5045202610" evidence="3">
    <location>
        <begin position="26"/>
        <end position="640"/>
    </location>
</feature>
<sequence>MRHLIIGFLTLLLLMAFAPVEDAHAADKLYLYLKEGHTALNNKDYEKSVKELSTFMEKQNLLTDYALFWRAKAYDGLSDKEKALSDLSQIKNDYPNSPLIKNVLQYEIKIETKSQSERAITLIEKYLRDNPDDNALRLTYAKMLGEHDREKDSLREFTRVYLTGGQSSAEAAKYIDTETLSPSSILTRAKNLINKFRYKEAENELRANISRAPDSLKQQYTENIAMALFKQKNYKEASVYFNKIGMTYYEARSLYRAGMYDKFREKLAALDPANTKNAAELTLIHGLYYRRSGNVSKALSVFNSLKENQFVAEKALWHIGWTYFLTGKYSDSYKIFSSLHTKYGTSKYLYWMARSLENNNEDPAALYKQLTAGDDFYAFLSYYKTARQPALIHQAELKVARDHDELRRLAILLELNIEDAIKTESLYIAKHASQYPSTVMMQAAVMLNEASMYRHSVLLAGNLHYSSKTHRLLYPYAYKSTVDEAARRFSINPLLILSVIREESRFQEDAYSPAGAIGLMQLMPQTAQKYSGIVEEKIDSDSDIFNPRKNILIGGYYVSQLVREMRCVPTALASYNAGEHIVYKWLDAWHYKAIDEFIEDIPYDETEKYVKRVLKTYFQYTRGSNPDGEAVNFAFDCQMM</sequence>
<evidence type="ECO:0000256" key="1">
    <source>
        <dbReference type="ARBA" id="ARBA00007734"/>
    </source>
</evidence>
<dbReference type="InterPro" id="IPR011990">
    <property type="entry name" value="TPR-like_helical_dom_sf"/>
</dbReference>
<evidence type="ECO:0000256" key="2">
    <source>
        <dbReference type="ARBA" id="ARBA00022729"/>
    </source>
</evidence>
<name>A0ABR5SHM8_9BACT</name>
<dbReference type="Pfam" id="PF01464">
    <property type="entry name" value="SLT"/>
    <property type="match status" value="1"/>
</dbReference>
<dbReference type="Gene3D" id="1.25.40.10">
    <property type="entry name" value="Tetratricopeptide repeat domain"/>
    <property type="match status" value="3"/>
</dbReference>
<evidence type="ECO:0000313" key="5">
    <source>
        <dbReference type="EMBL" id="KWT91669.1"/>
    </source>
</evidence>
<dbReference type="InterPro" id="IPR008939">
    <property type="entry name" value="Lytic_TGlycosylase_superhlx_U"/>
</dbReference>
<dbReference type="InterPro" id="IPR023346">
    <property type="entry name" value="Lysozyme-like_dom_sf"/>
</dbReference>
<keyword evidence="5" id="KW-0456">Lyase</keyword>
<dbReference type="SUPFAM" id="SSF53955">
    <property type="entry name" value="Lysozyme-like"/>
    <property type="match status" value="1"/>
</dbReference>
<proteinExistence type="inferred from homology"/>
<accession>A0ABR5SHM8</accession>
<dbReference type="RefSeq" id="WP_085051314.1">
    <property type="nucleotide sequence ID" value="NZ_LNQR01000030.1"/>
</dbReference>